<proteinExistence type="predicted"/>
<feature type="transmembrane region" description="Helical" evidence="1">
    <location>
        <begin position="69"/>
        <end position="88"/>
    </location>
</feature>
<dbReference type="RefSeq" id="WP_090923142.1">
    <property type="nucleotide sequence ID" value="NZ_FMVM01000014.1"/>
</dbReference>
<evidence type="ECO:0000313" key="2">
    <source>
        <dbReference type="EMBL" id="SCY97491.1"/>
    </source>
</evidence>
<keyword evidence="3" id="KW-1185">Reference proteome</keyword>
<dbReference type="Proteomes" id="UP000198538">
    <property type="component" value="Unassembled WGS sequence"/>
</dbReference>
<dbReference type="AlphaFoldDB" id="A0A1G5KB40"/>
<gene>
    <name evidence="2" type="ORF">SAMN05720606_11429</name>
</gene>
<organism evidence="2 3">
    <name type="scientific">Paenibacillus polysaccharolyticus</name>
    <dbReference type="NCBI Taxonomy" id="582692"/>
    <lineage>
        <taxon>Bacteria</taxon>
        <taxon>Bacillati</taxon>
        <taxon>Bacillota</taxon>
        <taxon>Bacilli</taxon>
        <taxon>Bacillales</taxon>
        <taxon>Paenibacillaceae</taxon>
        <taxon>Paenibacillus</taxon>
    </lineage>
</organism>
<feature type="transmembrane region" description="Helical" evidence="1">
    <location>
        <begin position="100"/>
        <end position="121"/>
    </location>
</feature>
<keyword evidence="1" id="KW-0812">Transmembrane</keyword>
<keyword evidence="1" id="KW-0472">Membrane</keyword>
<evidence type="ECO:0000256" key="1">
    <source>
        <dbReference type="SAM" id="Phobius"/>
    </source>
</evidence>
<sequence>MPSLLLILFLFNLSLFLLHEMDAIRRSEWKLFIVFKDMEAEKAYTYFTWIHLPLYTIIFSLLFSSYQTITFWVLDVFFIIHTVLHFFFEKHPQNEFKNRFSRTLIYPMGCIALIHLLFLMLK</sequence>
<keyword evidence="1" id="KW-1133">Transmembrane helix</keyword>
<protein>
    <submittedName>
        <fullName evidence="2">Uncharacterized protein</fullName>
    </submittedName>
</protein>
<accession>A0A1G5KB40</accession>
<dbReference type="EMBL" id="FMVM01000014">
    <property type="protein sequence ID" value="SCY97491.1"/>
    <property type="molecule type" value="Genomic_DNA"/>
</dbReference>
<reference evidence="3" key="1">
    <citation type="submission" date="2016-10" db="EMBL/GenBank/DDBJ databases">
        <authorList>
            <person name="Varghese N."/>
            <person name="Submissions S."/>
        </authorList>
    </citation>
    <scope>NUCLEOTIDE SEQUENCE [LARGE SCALE GENOMIC DNA]</scope>
    <source>
        <strain evidence="3">BL9</strain>
    </source>
</reference>
<feature type="transmembrane region" description="Helical" evidence="1">
    <location>
        <begin position="6"/>
        <end position="24"/>
    </location>
</feature>
<feature type="transmembrane region" description="Helical" evidence="1">
    <location>
        <begin position="44"/>
        <end position="63"/>
    </location>
</feature>
<evidence type="ECO:0000313" key="3">
    <source>
        <dbReference type="Proteomes" id="UP000198538"/>
    </source>
</evidence>
<name>A0A1G5KB40_9BACL</name>
<dbReference type="Pfam" id="PF20460">
    <property type="entry name" value="DUF6713"/>
    <property type="match status" value="1"/>
</dbReference>
<dbReference type="InterPro" id="IPR046559">
    <property type="entry name" value="DUF6713"/>
</dbReference>